<reference evidence="1 2" key="1">
    <citation type="journal article" date="2019" name="Genome Biol. Evol.">
        <title>Day and night: Metabolic profiles and evolutionary relationships of six axenic non-marine cyanobacteria.</title>
        <authorList>
            <person name="Will S.E."/>
            <person name="Henke P."/>
            <person name="Boedeker C."/>
            <person name="Huang S."/>
            <person name="Brinkmann H."/>
            <person name="Rohde M."/>
            <person name="Jarek M."/>
            <person name="Friedl T."/>
            <person name="Seufert S."/>
            <person name="Schumacher M."/>
            <person name="Overmann J."/>
            <person name="Neumann-Schaal M."/>
            <person name="Petersen J."/>
        </authorList>
    </citation>
    <scope>NUCLEOTIDE SEQUENCE [LARGE SCALE GENOMIC DNA]</scope>
    <source>
        <strain evidence="1 2">SAG 39.79</strain>
    </source>
</reference>
<keyword evidence="2" id="KW-1185">Reference proteome</keyword>
<evidence type="ECO:0000313" key="1">
    <source>
        <dbReference type="EMBL" id="RUT14051.1"/>
    </source>
</evidence>
<dbReference type="RefSeq" id="WP_106168394.1">
    <property type="nucleotide sequence ID" value="NZ_JAVKZF010000005.1"/>
</dbReference>
<protein>
    <submittedName>
        <fullName evidence="1">Uncharacterized protein</fullName>
    </submittedName>
</protein>
<dbReference type="AlphaFoldDB" id="A0AB37US02"/>
<accession>A0AB37US02</accession>
<dbReference type="EMBL" id="RSCK01000003">
    <property type="protein sequence ID" value="RUT14051.1"/>
    <property type="molecule type" value="Genomic_DNA"/>
</dbReference>
<dbReference type="Proteomes" id="UP000282574">
    <property type="component" value="Unassembled WGS sequence"/>
</dbReference>
<gene>
    <name evidence="1" type="ORF">DSM107010_05340</name>
</gene>
<sequence length="140" mass="15601">MLGKTSPKTITLLLRLNPNTPEAMVVNYCRDRTISSANQMLQRAINAFYLPQACLEVRKPSLEVRHLALAAIHELQAQIRLIQSSCLPETLNLSSPTDCNRSNTSKSLIRSEVESSVSTSVARAKFSLETMMSEQDWSCC</sequence>
<proteinExistence type="predicted"/>
<organism evidence="1 2">
    <name type="scientific">Chroococcidiopsis cubana SAG 39.79</name>
    <dbReference type="NCBI Taxonomy" id="388085"/>
    <lineage>
        <taxon>Bacteria</taxon>
        <taxon>Bacillati</taxon>
        <taxon>Cyanobacteriota</taxon>
        <taxon>Cyanophyceae</taxon>
        <taxon>Chroococcidiopsidales</taxon>
        <taxon>Chroococcidiopsidaceae</taxon>
        <taxon>Chroococcidiopsis</taxon>
    </lineage>
</organism>
<evidence type="ECO:0000313" key="2">
    <source>
        <dbReference type="Proteomes" id="UP000282574"/>
    </source>
</evidence>
<comment type="caution">
    <text evidence="1">The sequence shown here is derived from an EMBL/GenBank/DDBJ whole genome shotgun (WGS) entry which is preliminary data.</text>
</comment>
<name>A0AB37US02_9CYAN</name>